<accession>A0A9N8EZE3</accession>
<feature type="compositionally biased region" description="Basic residues" evidence="1">
    <location>
        <begin position="388"/>
        <end position="397"/>
    </location>
</feature>
<keyword evidence="3" id="KW-1185">Reference proteome</keyword>
<dbReference type="AlphaFoldDB" id="A0A9N8EZE3"/>
<name>A0A9N8EZE3_9STRA</name>
<organism evidence="2 3">
    <name type="scientific">Seminavis robusta</name>
    <dbReference type="NCBI Taxonomy" id="568900"/>
    <lineage>
        <taxon>Eukaryota</taxon>
        <taxon>Sar</taxon>
        <taxon>Stramenopiles</taxon>
        <taxon>Ochrophyta</taxon>
        <taxon>Bacillariophyta</taxon>
        <taxon>Bacillariophyceae</taxon>
        <taxon>Bacillariophycidae</taxon>
        <taxon>Naviculales</taxon>
        <taxon>Naviculaceae</taxon>
        <taxon>Seminavis</taxon>
    </lineage>
</organism>
<evidence type="ECO:0000313" key="2">
    <source>
        <dbReference type="EMBL" id="CAB9528514.1"/>
    </source>
</evidence>
<dbReference type="Proteomes" id="UP001153069">
    <property type="component" value="Unassembled WGS sequence"/>
</dbReference>
<sequence length="397" mass="44883">MTRLDIADVDEEEKLELLRELQNLSPLHNLVVTGAPLEVVQLVYEHDKSQITKDIFLDACRHNASPVVMEFLKSLLPTDACTEREVSDAMHHIIHERDGHNNQDDRFRVLLSWCPQAARLSSSRYYCKRDSPLVTICESNNTQISEDLIAEIVQSIPDNVKKIDIPIDYRRRTGRQHRVLRAALSAKLKETTALEHLTMQLYHQYQIDRDSRDTICGLFSSGTLEALTVTMKNKASDGFLVPFFNAIKAAGNASNLTKLQIHLVGTPLEVIKFYQDQLIEVLKTNTSLTHADVFHTGCSGTTCRNNDELSGKWKIIKYFNELNRYGRSVMRDPDKSLRDVVEKLAACTSQSRPGLSVLYGLLRDSPGKWSDPVAQLEKEKAPAGNTPNRKRKANSLD</sequence>
<proteinExistence type="predicted"/>
<evidence type="ECO:0000313" key="3">
    <source>
        <dbReference type="Proteomes" id="UP001153069"/>
    </source>
</evidence>
<dbReference type="EMBL" id="CAICTM010002244">
    <property type="protein sequence ID" value="CAB9528514.1"/>
    <property type="molecule type" value="Genomic_DNA"/>
</dbReference>
<evidence type="ECO:0000256" key="1">
    <source>
        <dbReference type="SAM" id="MobiDB-lite"/>
    </source>
</evidence>
<reference evidence="2" key="1">
    <citation type="submission" date="2020-06" db="EMBL/GenBank/DDBJ databases">
        <authorList>
            <consortium name="Plant Systems Biology data submission"/>
        </authorList>
    </citation>
    <scope>NUCLEOTIDE SEQUENCE</scope>
    <source>
        <strain evidence="2">D6</strain>
    </source>
</reference>
<protein>
    <submittedName>
        <fullName evidence="2">Uncharacterized protein</fullName>
    </submittedName>
</protein>
<comment type="caution">
    <text evidence="2">The sequence shown here is derived from an EMBL/GenBank/DDBJ whole genome shotgun (WGS) entry which is preliminary data.</text>
</comment>
<gene>
    <name evidence="2" type="ORF">SEMRO_2246_G320560.1</name>
</gene>
<feature type="region of interest" description="Disordered" evidence="1">
    <location>
        <begin position="364"/>
        <end position="397"/>
    </location>
</feature>